<dbReference type="Pfam" id="PF12705">
    <property type="entry name" value="PDDEXK_1"/>
    <property type="match status" value="1"/>
</dbReference>
<dbReference type="GO" id="GO:0008409">
    <property type="term" value="F:5'-3' exonuclease activity"/>
    <property type="evidence" value="ECO:0007669"/>
    <property type="project" value="UniProtKB-UniRule"/>
</dbReference>
<dbReference type="Pfam" id="PF21445">
    <property type="entry name" value="ADDB_N"/>
    <property type="match status" value="1"/>
</dbReference>
<dbReference type="GO" id="GO:0046872">
    <property type="term" value="F:metal ion binding"/>
    <property type="evidence" value="ECO:0007669"/>
    <property type="project" value="UniProtKB-KW"/>
</dbReference>
<evidence type="ECO:0000256" key="13">
    <source>
        <dbReference type="ARBA" id="ARBA00023204"/>
    </source>
</evidence>
<gene>
    <name evidence="14 16" type="primary">addB</name>
    <name evidence="16" type="ORF">GCM10011391_31200</name>
</gene>
<dbReference type="EC" id="3.1.-.-" evidence="14"/>
<dbReference type="Gene3D" id="3.40.50.300">
    <property type="entry name" value="P-loop containing nucleotide triphosphate hydrolases"/>
    <property type="match status" value="4"/>
</dbReference>
<keyword evidence="10 14" id="KW-0408">Iron</keyword>
<comment type="subunit">
    <text evidence="14">Heterodimer of AddA and AddB.</text>
</comment>
<dbReference type="EMBL" id="BMIR01000017">
    <property type="protein sequence ID" value="GGE50209.1"/>
    <property type="molecule type" value="Genomic_DNA"/>
</dbReference>
<comment type="miscellaneous">
    <text evidence="14">Despite having conserved helicase domains, this subunit does not have helicase activity.</text>
</comment>
<dbReference type="InterPro" id="IPR038726">
    <property type="entry name" value="PDDEXK_AddAB-type"/>
</dbReference>
<accession>A0A8J3DYN3</accession>
<comment type="cofactor">
    <cofactor evidence="14">
        <name>Mg(2+)</name>
        <dbReference type="ChEBI" id="CHEBI:18420"/>
    </cofactor>
</comment>
<dbReference type="GO" id="GO:0004386">
    <property type="term" value="F:helicase activity"/>
    <property type="evidence" value="ECO:0007669"/>
    <property type="project" value="UniProtKB-KW"/>
</dbReference>
<reference evidence="16" key="2">
    <citation type="submission" date="2020-09" db="EMBL/GenBank/DDBJ databases">
        <authorList>
            <person name="Sun Q."/>
            <person name="Zhou Y."/>
        </authorList>
    </citation>
    <scope>NUCLEOTIDE SEQUENCE</scope>
    <source>
        <strain evidence="16">CGMCC 1.15371</strain>
    </source>
</reference>
<dbReference type="HAMAP" id="MF_01452">
    <property type="entry name" value="AddB_type1"/>
    <property type="match status" value="1"/>
</dbReference>
<evidence type="ECO:0000256" key="3">
    <source>
        <dbReference type="ARBA" id="ARBA00022723"/>
    </source>
</evidence>
<proteinExistence type="inferred from homology"/>
<evidence type="ECO:0000313" key="17">
    <source>
        <dbReference type="Proteomes" id="UP000628775"/>
    </source>
</evidence>
<dbReference type="Gene3D" id="6.10.140.1030">
    <property type="match status" value="1"/>
</dbReference>
<keyword evidence="3 14" id="KW-0479">Metal-binding</keyword>
<dbReference type="AlphaFoldDB" id="A0A8J3DYN3"/>
<feature type="binding site" evidence="14">
    <location>
        <position position="1123"/>
    </location>
    <ligand>
        <name>[4Fe-4S] cluster</name>
        <dbReference type="ChEBI" id="CHEBI:49883"/>
    </ligand>
</feature>
<feature type="binding site" evidence="14">
    <location>
        <position position="800"/>
    </location>
    <ligand>
        <name>[4Fe-4S] cluster</name>
        <dbReference type="ChEBI" id="CHEBI:49883"/>
    </ligand>
</feature>
<sequence length="1170" mass="134398">MSLRVMIGRAGTGKTNRCFKEIERELRQKPDGPPLIYLVPDQMTFHTEFSFAKLPDLDGMTRLDVYSFSRFALRILENVGGATRLHLNQVGLTMLLRKIMLANKHDLHIFQKAAEQQGFYDILHHAISEFKRYNLSAADLQVKWGLLKEAGTDPALLDKLHDLQLVYHELEMALLNKYVDSDDYLNIATEQLPKWQSLKEAEVWVDGFDSFTPQEQALLSVLMQHVKRMTVTLTLDRPYEEPAPSDLTLFRATAATCGRLFTLAREAEVPIEVPEILQDVWRFEARSLTHLEQSFEKRPFKQVPNDGAVRVFEAVNRREEIEATAREICRLVREGQLRYKDITVLVRDLSAYRDLFETIFADYHIPIFLDQKREMHHHPVIEFVRALLDIVLQNWRYEAVFRALKTDLLCPRDKKPQNMREAIAQLENYVLAFGIHGAHWKNSDPWEYRHYRGLSEVDVPQSSREKEMQRNLNDWRMALADPLIGFEKKIKKAKTVQEKCSELFLFLESLDVPGKLEALRAKAEEEGRLDEAREHDQVWGALIDCLDQLVEAAGDETLSLKSFSEVLGAGLDALQFALVPPALDQVLIGAIERTRTDGIKVTFILGVNEGILPAKPSEDSILSDEEREWLNGHEVELAPSGRDLLLNEEFYIYRAMTSASQRLYIFYPLASEDGQSLMPSSLISRMPRYFSELNVEFISGEPHEVTEEEQLNYILPSARTLGHVAAQIRRWQKGYPVSDHWWSAYNWFIQSEMWRPQTIRVLSSRFYVNLEERLPRETSQELYGTDIQASVSRMELFNSCPFAQFANYGLRLKERDVYRLEAPDIGELFHAAIKAMTEALLNDNKEWADLSQEECEALAVEQVERLAPRLQREILLSSARYHYLKRKMRDVVARVALAMNRHAKASGFSPVGIELPFGPNQPLPPLEFKLSNGCTMQIVGRIDRVDKGVTSRGLLLRIIDYKSSTKDLSLAEVYYGIALQMLAYLDVVLTYSKEWLGESADPAGVLYFHVHNPMLNETVKPTDEAFEARLFKEFKMKGLLIEDEEALTLMDEALTSKRSDIIPASFKKDGTFTKQSSVANDEDFNVLRQYVRGMMQKVGTEITDGNIHISPYKLKDRTPCTYCAFKSLCQFDATQPENNYRLLKKAADNDILEQLKAKFMSAQDKQEGEE</sequence>
<keyword evidence="8 14" id="KW-0269">Exonuclease</keyword>
<evidence type="ECO:0000256" key="14">
    <source>
        <dbReference type="HAMAP-Rule" id="MF_01452"/>
    </source>
</evidence>
<name>A0A8J3DYN3_9BACL</name>
<dbReference type="SUPFAM" id="SSF52540">
    <property type="entry name" value="P-loop containing nucleoside triphosphate hydrolases"/>
    <property type="match status" value="1"/>
</dbReference>
<dbReference type="PANTHER" id="PTHR30591:SF1">
    <property type="entry name" value="RECBCD ENZYME SUBUNIT RECC"/>
    <property type="match status" value="1"/>
</dbReference>
<evidence type="ECO:0000256" key="12">
    <source>
        <dbReference type="ARBA" id="ARBA00023125"/>
    </source>
</evidence>
<dbReference type="NCBIfam" id="TIGR02773">
    <property type="entry name" value="addB_Gpos"/>
    <property type="match status" value="1"/>
</dbReference>
<dbReference type="InterPro" id="IPR011604">
    <property type="entry name" value="PDDEXK-like_dom_sf"/>
</dbReference>
<evidence type="ECO:0000313" key="16">
    <source>
        <dbReference type="EMBL" id="GGE50209.1"/>
    </source>
</evidence>
<keyword evidence="17" id="KW-1185">Reference proteome</keyword>
<evidence type="ECO:0000256" key="10">
    <source>
        <dbReference type="ARBA" id="ARBA00023004"/>
    </source>
</evidence>
<dbReference type="GO" id="GO:0003690">
    <property type="term" value="F:double-stranded DNA binding"/>
    <property type="evidence" value="ECO:0007669"/>
    <property type="project" value="UniProtKB-UniRule"/>
</dbReference>
<evidence type="ECO:0000256" key="9">
    <source>
        <dbReference type="ARBA" id="ARBA00022840"/>
    </source>
</evidence>
<keyword evidence="1 14" id="KW-0004">4Fe-4S</keyword>
<keyword evidence="2 14" id="KW-0540">Nuclease</keyword>
<keyword evidence="7 14" id="KW-0347">Helicase</keyword>
<evidence type="ECO:0000256" key="7">
    <source>
        <dbReference type="ARBA" id="ARBA00022806"/>
    </source>
</evidence>
<comment type="cofactor">
    <cofactor evidence="14">
        <name>[4Fe-4S] cluster</name>
        <dbReference type="ChEBI" id="CHEBI:49883"/>
    </cofactor>
    <text evidence="14">Binds 1 [4Fe-4S] cluster.</text>
</comment>
<dbReference type="PANTHER" id="PTHR30591">
    <property type="entry name" value="RECBCD ENZYME SUBUNIT RECC"/>
    <property type="match status" value="1"/>
</dbReference>
<dbReference type="GO" id="GO:0000724">
    <property type="term" value="P:double-strand break repair via homologous recombination"/>
    <property type="evidence" value="ECO:0007669"/>
    <property type="project" value="UniProtKB-UniRule"/>
</dbReference>
<evidence type="ECO:0000256" key="4">
    <source>
        <dbReference type="ARBA" id="ARBA00022741"/>
    </source>
</evidence>
<dbReference type="GO" id="GO:0051539">
    <property type="term" value="F:4 iron, 4 sulfur cluster binding"/>
    <property type="evidence" value="ECO:0007669"/>
    <property type="project" value="UniProtKB-KW"/>
</dbReference>
<dbReference type="InterPro" id="IPR027417">
    <property type="entry name" value="P-loop_NTPase"/>
</dbReference>
<keyword evidence="5 14" id="KW-0227">DNA damage</keyword>
<keyword evidence="6 14" id="KW-0378">Hydrolase</keyword>
<dbReference type="Proteomes" id="UP000628775">
    <property type="component" value="Unassembled WGS sequence"/>
</dbReference>
<evidence type="ECO:0000256" key="2">
    <source>
        <dbReference type="ARBA" id="ARBA00022722"/>
    </source>
</evidence>
<dbReference type="InterPro" id="IPR049035">
    <property type="entry name" value="ADDB_N"/>
</dbReference>
<keyword evidence="12 14" id="KW-0238">DNA-binding</keyword>
<evidence type="ECO:0000256" key="5">
    <source>
        <dbReference type="ARBA" id="ARBA00022763"/>
    </source>
</evidence>
<evidence type="ECO:0000259" key="15">
    <source>
        <dbReference type="PROSITE" id="PS51217"/>
    </source>
</evidence>
<evidence type="ECO:0000256" key="6">
    <source>
        <dbReference type="ARBA" id="ARBA00022801"/>
    </source>
</evidence>
<organism evidence="16 17">
    <name type="scientific">Pullulanibacillus camelliae</name>
    <dbReference type="NCBI Taxonomy" id="1707096"/>
    <lineage>
        <taxon>Bacteria</taxon>
        <taxon>Bacillati</taxon>
        <taxon>Bacillota</taxon>
        <taxon>Bacilli</taxon>
        <taxon>Bacillales</taxon>
        <taxon>Sporolactobacillaceae</taxon>
        <taxon>Pullulanibacillus</taxon>
    </lineage>
</organism>
<keyword evidence="13 14" id="KW-0234">DNA repair</keyword>
<comment type="function">
    <text evidence="14">The heterodimer acts as both an ATP-dependent DNA helicase and an ATP-dependent, dual-direction single-stranded exonuclease. Recognizes the chi site generating a DNA molecule suitable for the initiation of homologous recombination. The AddB subunit has 5' -&gt; 3' nuclease activity but not helicase activity.</text>
</comment>
<keyword evidence="9 14" id="KW-0067">ATP-binding</keyword>
<feature type="binding site" evidence="14">
    <location>
        <position position="1129"/>
    </location>
    <ligand>
        <name>[4Fe-4S] cluster</name>
        <dbReference type="ChEBI" id="CHEBI:49883"/>
    </ligand>
</feature>
<evidence type="ECO:0000256" key="8">
    <source>
        <dbReference type="ARBA" id="ARBA00022839"/>
    </source>
</evidence>
<feature type="domain" description="UvrD-like helicase C-terminal" evidence="15">
    <location>
        <begin position="278"/>
        <end position="584"/>
    </location>
</feature>
<protein>
    <recommendedName>
        <fullName evidence="14">ATP-dependent helicase/deoxyribonuclease subunit B</fullName>
        <ecNumber evidence="14">3.1.-.-</ecNumber>
    </recommendedName>
    <alternativeName>
        <fullName evidence="14">ATP-dependent helicase/nuclease subunit AddB</fullName>
    </alternativeName>
</protein>
<dbReference type="RefSeq" id="WP_188696314.1">
    <property type="nucleotide sequence ID" value="NZ_BMIR01000017.1"/>
</dbReference>
<feature type="binding site" evidence="14">
    <location>
        <position position="1120"/>
    </location>
    <ligand>
        <name>[4Fe-4S] cluster</name>
        <dbReference type="ChEBI" id="CHEBI:49883"/>
    </ligand>
</feature>
<comment type="caution">
    <text evidence="16">The sequence shown here is derived from an EMBL/GenBank/DDBJ whole genome shotgun (WGS) entry which is preliminary data.</text>
</comment>
<dbReference type="GO" id="GO:0005524">
    <property type="term" value="F:ATP binding"/>
    <property type="evidence" value="ECO:0007669"/>
    <property type="project" value="UniProtKB-UniRule"/>
</dbReference>
<dbReference type="PROSITE" id="PS51217">
    <property type="entry name" value="UVRD_HELICASE_CTER"/>
    <property type="match status" value="1"/>
</dbReference>
<dbReference type="InterPro" id="IPR014017">
    <property type="entry name" value="DNA_helicase_UvrD-like_C"/>
</dbReference>
<comment type="similarity">
    <text evidence="14">Belongs to the helicase family. AddB/RexB type 1 subfamily.</text>
</comment>
<evidence type="ECO:0000256" key="1">
    <source>
        <dbReference type="ARBA" id="ARBA00022485"/>
    </source>
</evidence>
<dbReference type="InterPro" id="IPR014140">
    <property type="entry name" value="DNA_helicase_suAddB"/>
</dbReference>
<keyword evidence="4 14" id="KW-0547">Nucleotide-binding</keyword>
<dbReference type="Gene3D" id="3.90.320.10">
    <property type="match status" value="1"/>
</dbReference>
<keyword evidence="11 14" id="KW-0411">Iron-sulfur</keyword>
<reference evidence="16" key="1">
    <citation type="journal article" date="2014" name="Int. J. Syst. Evol. Microbiol.">
        <title>Complete genome sequence of Corynebacterium casei LMG S-19264T (=DSM 44701T), isolated from a smear-ripened cheese.</title>
        <authorList>
            <consortium name="US DOE Joint Genome Institute (JGI-PGF)"/>
            <person name="Walter F."/>
            <person name="Albersmeier A."/>
            <person name="Kalinowski J."/>
            <person name="Ruckert C."/>
        </authorList>
    </citation>
    <scope>NUCLEOTIDE SEQUENCE</scope>
    <source>
        <strain evidence="16">CGMCC 1.15371</strain>
    </source>
</reference>
<evidence type="ECO:0000256" key="11">
    <source>
        <dbReference type="ARBA" id="ARBA00023014"/>
    </source>
</evidence>